<organism evidence="1 2">
    <name type="scientific">Mycena chlorophos</name>
    <name type="common">Agaric fungus</name>
    <name type="synonym">Agaricus chlorophos</name>
    <dbReference type="NCBI Taxonomy" id="658473"/>
    <lineage>
        <taxon>Eukaryota</taxon>
        <taxon>Fungi</taxon>
        <taxon>Dikarya</taxon>
        <taxon>Basidiomycota</taxon>
        <taxon>Agaricomycotina</taxon>
        <taxon>Agaricomycetes</taxon>
        <taxon>Agaricomycetidae</taxon>
        <taxon>Agaricales</taxon>
        <taxon>Marasmiineae</taxon>
        <taxon>Mycenaceae</taxon>
        <taxon>Mycena</taxon>
    </lineage>
</organism>
<protein>
    <submittedName>
        <fullName evidence="1">Ubiquitin family protein</fullName>
    </submittedName>
</protein>
<name>A0A8H6S5L7_MYCCL</name>
<proteinExistence type="predicted"/>
<dbReference type="EMBL" id="JACAZE010000021">
    <property type="protein sequence ID" value="KAF7293271.1"/>
    <property type="molecule type" value="Genomic_DNA"/>
</dbReference>
<keyword evidence="2" id="KW-1185">Reference proteome</keyword>
<dbReference type="OrthoDB" id="2122982at2759"/>
<comment type="caution">
    <text evidence="1">The sequence shown here is derived from an EMBL/GenBank/DDBJ whole genome shotgun (WGS) entry which is preliminary data.</text>
</comment>
<sequence length="387" mass="43600">MTRPDDAEFNAEYLKRQDAARQAEIELGRGDRLADRAGLASDRMNSLQDTTSMLPQDAQAFAESDPGNIIAKISRFEENCEIVLKALAVVKEAHPFINVIVSVFETAIRLELGRRKAERNVRLLQLDMMQMMETLVDLRTIQDSDKKNPDGTTIKERMEKILAAAIKDIRDCSATCEEYNNKKGIVKFFDNARWNRRLADFSGTFAQRKAEFSAALDINLTFAVGRIEVTLASITSGIQAENSNTAMLLLFQQLERPAMRSLQKLIADKGGPLAVINDSKLFDQVQMQMKEIQKDSDDKNLTKRESADMLIITLRNELQEDLGASKVEQEKLNVKFDAFQSQLQEMKNLLPHTHDHKAPGNAGGRPQDQLRDKDLFAIWNQNVGSIA</sequence>
<accession>A0A8H6S5L7</accession>
<dbReference type="AlphaFoldDB" id="A0A8H6S5L7"/>
<dbReference type="Proteomes" id="UP000613580">
    <property type="component" value="Unassembled WGS sequence"/>
</dbReference>
<evidence type="ECO:0000313" key="2">
    <source>
        <dbReference type="Proteomes" id="UP000613580"/>
    </source>
</evidence>
<evidence type="ECO:0000313" key="1">
    <source>
        <dbReference type="EMBL" id="KAF7293271.1"/>
    </source>
</evidence>
<gene>
    <name evidence="1" type="ORF">HMN09_01205800</name>
</gene>
<reference evidence="1" key="1">
    <citation type="submission" date="2020-05" db="EMBL/GenBank/DDBJ databases">
        <title>Mycena genomes resolve the evolution of fungal bioluminescence.</title>
        <authorList>
            <person name="Tsai I.J."/>
        </authorList>
    </citation>
    <scope>NUCLEOTIDE SEQUENCE</scope>
    <source>
        <strain evidence="1">110903Hualien_Pintung</strain>
    </source>
</reference>